<dbReference type="EMBL" id="VISQ01000001">
    <property type="protein sequence ID" value="TVZ68783.1"/>
    <property type="molecule type" value="Genomic_DNA"/>
</dbReference>
<dbReference type="AlphaFoldDB" id="A0A559T2E9"/>
<gene>
    <name evidence="1" type="ORF">FHU10_1239</name>
</gene>
<comment type="caution">
    <text evidence="1">The sequence shown here is derived from an EMBL/GenBank/DDBJ whole genome shotgun (WGS) entry which is preliminary data.</text>
</comment>
<reference evidence="1" key="1">
    <citation type="submission" date="2019-06" db="EMBL/GenBank/DDBJ databases">
        <authorList>
            <person name="Deangelis K."/>
            <person name="Huntemann M."/>
            <person name="Clum A."/>
            <person name="Pillay M."/>
            <person name="Palaniappan K."/>
            <person name="Varghese N."/>
            <person name="Mikhailova N."/>
            <person name="Stamatis D."/>
            <person name="Reddy T."/>
            <person name="Daum C."/>
            <person name="Shapiro N."/>
            <person name="Ivanova N."/>
            <person name="Kyrpides N."/>
            <person name="Woyke T."/>
        </authorList>
    </citation>
    <scope>NUCLEOTIDE SEQUENCE [LARGE SCALE GENOMIC DNA]</scope>
    <source>
        <strain evidence="1">128R</strain>
    </source>
</reference>
<name>A0A559T2E9_SERFO</name>
<sequence>MNVFKRALPLVVLILLTGCDNGRRLAENYAEQTIGGELKNPSSAKFASVVTYRIKQTDGYADLVHVCGLVDAKNSLGVYTGSTRFVVSFLDKQQPELLAKAIEEPENRAAFEAVYWKNSCKEGHS</sequence>
<accession>A0A559T2E9</accession>
<evidence type="ECO:0000313" key="1">
    <source>
        <dbReference type="EMBL" id="TVZ68783.1"/>
    </source>
</evidence>
<organism evidence="1">
    <name type="scientific">Serratia fonticola</name>
    <dbReference type="NCBI Taxonomy" id="47917"/>
    <lineage>
        <taxon>Bacteria</taxon>
        <taxon>Pseudomonadati</taxon>
        <taxon>Pseudomonadota</taxon>
        <taxon>Gammaproteobacteria</taxon>
        <taxon>Enterobacterales</taxon>
        <taxon>Yersiniaceae</taxon>
        <taxon>Serratia</taxon>
    </lineage>
</organism>
<evidence type="ECO:0008006" key="2">
    <source>
        <dbReference type="Google" id="ProtNLM"/>
    </source>
</evidence>
<protein>
    <recommendedName>
        <fullName evidence="2">Lipoprotein</fullName>
    </recommendedName>
</protein>
<reference evidence="1" key="2">
    <citation type="submission" date="2019-08" db="EMBL/GenBank/DDBJ databases">
        <title>Investigation of anaerobic lignin degradation for improved lignocellulosic biofuels.</title>
        <authorList>
            <person name="Deangelis K.PhD."/>
        </authorList>
    </citation>
    <scope>NUCLEOTIDE SEQUENCE [LARGE SCALE GENOMIC DNA]</scope>
    <source>
        <strain evidence="1">128R</strain>
    </source>
</reference>
<proteinExistence type="predicted"/>
<dbReference type="PROSITE" id="PS51257">
    <property type="entry name" value="PROKAR_LIPOPROTEIN"/>
    <property type="match status" value="1"/>
</dbReference>